<name>A0A7R9V0C9_9CHLO</name>
<protein>
    <submittedName>
        <fullName evidence="2">Uncharacterized protein</fullName>
    </submittedName>
</protein>
<reference evidence="2" key="1">
    <citation type="submission" date="2021-01" db="EMBL/GenBank/DDBJ databases">
        <authorList>
            <person name="Corre E."/>
            <person name="Pelletier E."/>
            <person name="Niang G."/>
            <person name="Scheremetjew M."/>
            <person name="Finn R."/>
            <person name="Kale V."/>
            <person name="Holt S."/>
            <person name="Cochrane G."/>
            <person name="Meng A."/>
            <person name="Brown T."/>
            <person name="Cohen L."/>
        </authorList>
    </citation>
    <scope>NUCLEOTIDE SEQUENCE</scope>
    <source>
        <strain evidence="2">CCMP219</strain>
    </source>
</reference>
<proteinExistence type="predicted"/>
<sequence length="113" mass="12343">MSTPEDAAAGAASDLGVDDVRVESEQLAKLTEQKEELLARVTGLKKELGDWRGKLDGQVKSFQGEIADLRKTLNTEVDSLRSEFVDLKSALKTQLELTQGLSVTQHEATNKTN</sequence>
<dbReference type="EMBL" id="HBEC01002273">
    <property type="protein sequence ID" value="CAD8281062.1"/>
    <property type="molecule type" value="Transcribed_RNA"/>
</dbReference>
<dbReference type="SUPFAM" id="SSF58100">
    <property type="entry name" value="Bacterial hemolysins"/>
    <property type="match status" value="1"/>
</dbReference>
<dbReference type="Gene3D" id="1.20.58.130">
    <property type="match status" value="1"/>
</dbReference>
<dbReference type="AlphaFoldDB" id="A0A7R9V0C9"/>
<feature type="coiled-coil region" evidence="1">
    <location>
        <begin position="20"/>
        <end position="90"/>
    </location>
</feature>
<dbReference type="PANTHER" id="PTHR34681">
    <property type="entry name" value="UVEAL AUTOANTIGEN WITH COILED-COIL/ANKYRIN"/>
    <property type="match status" value="1"/>
</dbReference>
<organism evidence="2">
    <name type="scientific">Chlamydomonas euryale</name>
    <dbReference type="NCBI Taxonomy" id="1486919"/>
    <lineage>
        <taxon>Eukaryota</taxon>
        <taxon>Viridiplantae</taxon>
        <taxon>Chlorophyta</taxon>
        <taxon>core chlorophytes</taxon>
        <taxon>Chlorophyceae</taxon>
        <taxon>CS clade</taxon>
        <taxon>Chlamydomonadales</taxon>
        <taxon>Chlamydomonadaceae</taxon>
        <taxon>Chlamydomonas</taxon>
    </lineage>
</organism>
<evidence type="ECO:0000313" key="2">
    <source>
        <dbReference type="EMBL" id="CAD8281062.1"/>
    </source>
</evidence>
<evidence type="ECO:0000256" key="1">
    <source>
        <dbReference type="SAM" id="Coils"/>
    </source>
</evidence>
<keyword evidence="1" id="KW-0175">Coiled coil</keyword>
<dbReference type="PANTHER" id="PTHR34681:SF2">
    <property type="entry name" value="UVEAL AUTOANTIGEN WITH COILED-COIL_ANKYRIN"/>
    <property type="match status" value="1"/>
</dbReference>
<accession>A0A7R9V0C9</accession>
<gene>
    <name evidence="2" type="ORF">CEUR00632_LOCUS1097</name>
</gene>